<accession>A0A840VIY4</accession>
<proteinExistence type="predicted"/>
<dbReference type="NCBIfam" id="NF033545">
    <property type="entry name" value="transpos_IS630"/>
    <property type="match status" value="1"/>
</dbReference>
<evidence type="ECO:0000259" key="1">
    <source>
        <dbReference type="Pfam" id="PF13358"/>
    </source>
</evidence>
<dbReference type="SUPFAM" id="SSF53098">
    <property type="entry name" value="Ribonuclease H-like"/>
    <property type="match status" value="1"/>
</dbReference>
<keyword evidence="3" id="KW-1185">Reference proteome</keyword>
<dbReference type="AlphaFoldDB" id="A0A840VIY4"/>
<dbReference type="InterPro" id="IPR012337">
    <property type="entry name" value="RNaseH-like_sf"/>
</dbReference>
<dbReference type="PANTHER" id="PTHR46564">
    <property type="entry name" value="TRANSPOSASE"/>
    <property type="match status" value="1"/>
</dbReference>
<dbReference type="InterPro" id="IPR047655">
    <property type="entry name" value="Transpos_IS630-like"/>
</dbReference>
<reference evidence="2 3" key="1">
    <citation type="submission" date="2020-08" db="EMBL/GenBank/DDBJ databases">
        <title>Genomic Encyclopedia of Type Strains, Phase IV (KMG-IV): sequencing the most valuable type-strain genomes for metagenomic binning, comparative biology and taxonomic classification.</title>
        <authorList>
            <person name="Goeker M."/>
        </authorList>
    </citation>
    <scope>NUCLEOTIDE SEQUENCE [LARGE SCALE GENOMIC DNA]</scope>
    <source>
        <strain evidence="2 3">YC6886</strain>
    </source>
</reference>
<dbReference type="Pfam" id="PF13358">
    <property type="entry name" value="DDE_3"/>
    <property type="match status" value="1"/>
</dbReference>
<dbReference type="EMBL" id="JACHFD010000036">
    <property type="protein sequence ID" value="MBB5353820.1"/>
    <property type="molecule type" value="Genomic_DNA"/>
</dbReference>
<name>A0A840VIY4_9BACT</name>
<gene>
    <name evidence="2" type="ORF">HNR46_004083</name>
</gene>
<dbReference type="GO" id="GO:0003676">
    <property type="term" value="F:nucleic acid binding"/>
    <property type="evidence" value="ECO:0007669"/>
    <property type="project" value="InterPro"/>
</dbReference>
<dbReference type="InterPro" id="IPR036397">
    <property type="entry name" value="RNaseH_sf"/>
</dbReference>
<feature type="domain" description="Tc1-like transposase DDE" evidence="1">
    <location>
        <begin position="48"/>
        <end position="187"/>
    </location>
</feature>
<dbReference type="Gene3D" id="3.30.420.10">
    <property type="entry name" value="Ribonuclease H-like superfamily/Ribonuclease H"/>
    <property type="match status" value="1"/>
</dbReference>
<dbReference type="PANTHER" id="PTHR46564:SF1">
    <property type="entry name" value="TRANSPOSASE"/>
    <property type="match status" value="1"/>
</dbReference>
<sequence length="214" mass="25118">MRYLHEQRYARRIPRPVPEPPDRDAWEDRREAFAVELLGYLEDNSCEVFFGDEAGFEGDPRPRQKWVKRGSAPTQRYYGGHIRQNVVGAVNPSTGELVSLIVSHCDTEVFQAFLNTMAEEVPQRRGKRVLLVLDNAGWHKTKRLRWHHIEPIYLPSYSPDFNPIERLWQHLKEHYLAGFLTKSREALCEKLTESIRDLLRRPDLMRSVCRTHSP</sequence>
<organism evidence="2 3">
    <name type="scientific">Haloferula luteola</name>
    <dbReference type="NCBI Taxonomy" id="595692"/>
    <lineage>
        <taxon>Bacteria</taxon>
        <taxon>Pseudomonadati</taxon>
        <taxon>Verrucomicrobiota</taxon>
        <taxon>Verrucomicrobiia</taxon>
        <taxon>Verrucomicrobiales</taxon>
        <taxon>Verrucomicrobiaceae</taxon>
        <taxon>Haloferula</taxon>
    </lineage>
</organism>
<evidence type="ECO:0000313" key="3">
    <source>
        <dbReference type="Proteomes" id="UP000557717"/>
    </source>
</evidence>
<evidence type="ECO:0000313" key="2">
    <source>
        <dbReference type="EMBL" id="MBB5353820.1"/>
    </source>
</evidence>
<dbReference type="InterPro" id="IPR038717">
    <property type="entry name" value="Tc1-like_DDE_dom"/>
</dbReference>
<comment type="caution">
    <text evidence="2">The sequence shown here is derived from an EMBL/GenBank/DDBJ whole genome shotgun (WGS) entry which is preliminary data.</text>
</comment>
<protein>
    <submittedName>
        <fullName evidence="2">Transposase</fullName>
    </submittedName>
</protein>
<dbReference type="Proteomes" id="UP000557717">
    <property type="component" value="Unassembled WGS sequence"/>
</dbReference>